<sequence length="288" mass="31928">MVIKLRLENNGQSVEISNKLPKGFLREKGLSGLGIAPTQLSIREGAADGGRFRRSRRGPRDIDLPIAFNGEDADEVRGFMRDFVRILNDRWTTPYLYITYPDGEEQFTEVHYAAGANHVYGETTNGRTYAKWPVTLRAPSPYFTSTQVIDFNLTNTNAGRGLIKQTSLSKLRVSSSSAIGTITVDNPGDVEAYPLWLLRGPAAFFQASIGTQGFRYDEPLTFANQITVDTQTKTVVDSTGANRYEDLAAAPKLFAIPPGRSTLNILMDGVDATSRVLFNFQPRYEVVF</sequence>
<protein>
    <submittedName>
        <fullName evidence="1">Tail protein</fullName>
    </submittedName>
</protein>
<organism evidence="1">
    <name type="scientific">Micrococcus phage Kurnik</name>
    <dbReference type="NCBI Taxonomy" id="3092208"/>
    <lineage>
        <taxon>Viruses</taxon>
        <taxon>Duplodnaviria</taxon>
        <taxon>Heunggongvirae</taxon>
        <taxon>Uroviricota</taxon>
        <taxon>Caudoviricetes</taxon>
    </lineage>
</organism>
<evidence type="ECO:0000313" key="1">
    <source>
        <dbReference type="EMBL" id="WZE63472.1"/>
    </source>
</evidence>
<accession>A0AAU6R690</accession>
<reference evidence="1" key="1">
    <citation type="submission" date="2023-10" db="EMBL/GenBank/DDBJ databases">
        <title>Two new lytic phages for Micrococcus sp. strain 1402.</title>
        <authorList>
            <person name="Petrzik K."/>
        </authorList>
    </citation>
    <scope>NUCLEOTIDE SEQUENCE</scope>
</reference>
<proteinExistence type="predicted"/>
<name>A0AAU6R690_9CAUD</name>
<dbReference type="EMBL" id="OR756649">
    <property type="protein sequence ID" value="WZE63472.1"/>
    <property type="molecule type" value="Genomic_DNA"/>
</dbReference>